<name>A0ABP3Q9K8_9PROT</name>
<accession>A0ABP3Q9K8</accession>
<feature type="region of interest" description="Disordered" evidence="1">
    <location>
        <begin position="73"/>
        <end position="109"/>
    </location>
</feature>
<keyword evidence="2" id="KW-1133">Transmembrane helix</keyword>
<evidence type="ECO:0008006" key="5">
    <source>
        <dbReference type="Google" id="ProtNLM"/>
    </source>
</evidence>
<evidence type="ECO:0000313" key="3">
    <source>
        <dbReference type="EMBL" id="GAA0585088.1"/>
    </source>
</evidence>
<dbReference type="EMBL" id="BAAADD010000011">
    <property type="protein sequence ID" value="GAA0585088.1"/>
    <property type="molecule type" value="Genomic_DNA"/>
</dbReference>
<evidence type="ECO:0000256" key="1">
    <source>
        <dbReference type="SAM" id="MobiDB-lite"/>
    </source>
</evidence>
<keyword evidence="2" id="KW-0472">Membrane</keyword>
<keyword evidence="4" id="KW-1185">Reference proteome</keyword>
<evidence type="ECO:0000313" key="4">
    <source>
        <dbReference type="Proteomes" id="UP001499951"/>
    </source>
</evidence>
<reference evidence="4" key="1">
    <citation type="journal article" date="2019" name="Int. J. Syst. Evol. Microbiol.">
        <title>The Global Catalogue of Microorganisms (GCM) 10K type strain sequencing project: providing services to taxonomists for standard genome sequencing and annotation.</title>
        <authorList>
            <consortium name="The Broad Institute Genomics Platform"/>
            <consortium name="The Broad Institute Genome Sequencing Center for Infectious Disease"/>
            <person name="Wu L."/>
            <person name="Ma J."/>
        </authorList>
    </citation>
    <scope>NUCLEOTIDE SEQUENCE [LARGE SCALE GENOMIC DNA]</scope>
    <source>
        <strain evidence="4">JCM 15089</strain>
    </source>
</reference>
<feature type="transmembrane region" description="Helical" evidence="2">
    <location>
        <begin position="20"/>
        <end position="44"/>
    </location>
</feature>
<proteinExistence type="predicted"/>
<dbReference type="RefSeq" id="WP_166929224.1">
    <property type="nucleotide sequence ID" value="NZ_BAAADD010000011.1"/>
</dbReference>
<keyword evidence="2" id="KW-0812">Transmembrane</keyword>
<evidence type="ECO:0000256" key="2">
    <source>
        <dbReference type="SAM" id="Phobius"/>
    </source>
</evidence>
<organism evidence="3 4">
    <name type="scientific">Rhizomicrobium electricum</name>
    <dbReference type="NCBI Taxonomy" id="480070"/>
    <lineage>
        <taxon>Bacteria</taxon>
        <taxon>Pseudomonadati</taxon>
        <taxon>Pseudomonadota</taxon>
        <taxon>Alphaproteobacteria</taxon>
        <taxon>Micropepsales</taxon>
        <taxon>Micropepsaceae</taxon>
        <taxon>Rhizomicrobium</taxon>
    </lineage>
</organism>
<sequence>MSELVPDIRQMLAAGRRYAGANGAGVLGSLALHGLLAFLALVVVARHTAEIVRRPPVLPPFVPVELIRLADETRSPPADLRSPVPQQKAGRPHDAASPNPHGVSASGTKPVDALDAKLKALARLKQPDNKLALADGAGVSNVDASNGAGGDAATYAIRDYVLAQVLRRWTLNLSRASARPMTVKIAVVMKRDGSIVAADIVEQARAKTDVVFRDIAIGARNAVLLSSPVALPAGDYPKEMHFTLLLDTRAVLR</sequence>
<gene>
    <name evidence="3" type="ORF">GCM10008942_37490</name>
</gene>
<protein>
    <recommendedName>
        <fullName evidence="5">TonB family protein</fullName>
    </recommendedName>
</protein>
<dbReference type="Gene3D" id="3.30.1150.10">
    <property type="match status" value="1"/>
</dbReference>
<comment type="caution">
    <text evidence="3">The sequence shown here is derived from an EMBL/GenBank/DDBJ whole genome shotgun (WGS) entry which is preliminary data.</text>
</comment>
<dbReference type="Proteomes" id="UP001499951">
    <property type="component" value="Unassembled WGS sequence"/>
</dbReference>